<sequence length="223" mass="26630">MFILLLRSVNKQLFNMLLEVFADLGYLLLLINTIVFSIGFFNKGKAYRIFSGYLMIMFFIQITVSIFQYMKMDNLFISHFYFILQFVFLSFFYLNLKLNFYQKKYVKGGFIFCLVSLSIQYSMNPSLFMKFNLFEIFITSFLIVTYATFHLYNLLNEEKEFYYVNLGILIYLFGSTVLFLGGNLAAMLSSKYNDVPWILNAFLYIIYQLFILYEWKKSFSKKI</sequence>
<evidence type="ECO:0000313" key="2">
    <source>
        <dbReference type="EMBL" id="GAA4772795.1"/>
    </source>
</evidence>
<feature type="transmembrane region" description="Helical" evidence="1">
    <location>
        <begin position="106"/>
        <end position="123"/>
    </location>
</feature>
<accession>A0ABP9A3A2</accession>
<keyword evidence="3" id="KW-1185">Reference proteome</keyword>
<keyword evidence="1" id="KW-0472">Membrane</keyword>
<feature type="transmembrane region" description="Helical" evidence="1">
    <location>
        <begin position="129"/>
        <end position="149"/>
    </location>
</feature>
<organism evidence="2 3">
    <name type="scientific">Flavobacterium hankyongi</name>
    <dbReference type="NCBI Taxonomy" id="1176532"/>
    <lineage>
        <taxon>Bacteria</taxon>
        <taxon>Pseudomonadati</taxon>
        <taxon>Bacteroidota</taxon>
        <taxon>Flavobacteriia</taxon>
        <taxon>Flavobacteriales</taxon>
        <taxon>Flavobacteriaceae</taxon>
        <taxon>Flavobacterium</taxon>
    </lineage>
</organism>
<comment type="caution">
    <text evidence="2">The sequence shown here is derived from an EMBL/GenBank/DDBJ whole genome shotgun (WGS) entry which is preliminary data.</text>
</comment>
<name>A0ABP9A3A2_9FLAO</name>
<dbReference type="EMBL" id="BAABIP010000019">
    <property type="protein sequence ID" value="GAA4772795.1"/>
    <property type="molecule type" value="Genomic_DNA"/>
</dbReference>
<evidence type="ECO:0000313" key="3">
    <source>
        <dbReference type="Proteomes" id="UP001500141"/>
    </source>
</evidence>
<feature type="transmembrane region" description="Helical" evidence="1">
    <location>
        <begin position="161"/>
        <end position="185"/>
    </location>
</feature>
<feature type="transmembrane region" description="Helical" evidence="1">
    <location>
        <begin position="76"/>
        <end position="94"/>
    </location>
</feature>
<feature type="transmembrane region" description="Helical" evidence="1">
    <location>
        <begin position="20"/>
        <end position="41"/>
    </location>
</feature>
<keyword evidence="1" id="KW-0812">Transmembrane</keyword>
<feature type="transmembrane region" description="Helical" evidence="1">
    <location>
        <begin position="53"/>
        <end position="70"/>
    </location>
</feature>
<gene>
    <name evidence="2" type="ORF">GCM10023230_24080</name>
</gene>
<proteinExistence type="predicted"/>
<reference evidence="3" key="1">
    <citation type="journal article" date="2019" name="Int. J. Syst. Evol. Microbiol.">
        <title>The Global Catalogue of Microorganisms (GCM) 10K type strain sequencing project: providing services to taxonomists for standard genome sequencing and annotation.</title>
        <authorList>
            <consortium name="The Broad Institute Genomics Platform"/>
            <consortium name="The Broad Institute Genome Sequencing Center for Infectious Disease"/>
            <person name="Wu L."/>
            <person name="Ma J."/>
        </authorList>
    </citation>
    <scope>NUCLEOTIDE SEQUENCE [LARGE SCALE GENOMIC DNA]</scope>
    <source>
        <strain evidence="3">JCM 18198</strain>
    </source>
</reference>
<keyword evidence="1" id="KW-1133">Transmembrane helix</keyword>
<dbReference type="Proteomes" id="UP001500141">
    <property type="component" value="Unassembled WGS sequence"/>
</dbReference>
<feature type="transmembrane region" description="Helical" evidence="1">
    <location>
        <begin position="197"/>
        <end position="215"/>
    </location>
</feature>
<evidence type="ECO:0000256" key="1">
    <source>
        <dbReference type="SAM" id="Phobius"/>
    </source>
</evidence>
<evidence type="ECO:0008006" key="4">
    <source>
        <dbReference type="Google" id="ProtNLM"/>
    </source>
</evidence>
<protein>
    <recommendedName>
        <fullName evidence="4">YhhN-like protein</fullName>
    </recommendedName>
</protein>